<dbReference type="AlphaFoldDB" id="A0A4Q8AKB6"/>
<keyword evidence="1" id="KW-0732">Signal</keyword>
<comment type="caution">
    <text evidence="2">The sequence shown here is derived from an EMBL/GenBank/DDBJ whole genome shotgun (WGS) entry which is preliminary data.</text>
</comment>
<protein>
    <recommendedName>
        <fullName evidence="4">LGFP repeat-containing protein</fullName>
    </recommendedName>
</protein>
<evidence type="ECO:0000256" key="1">
    <source>
        <dbReference type="SAM" id="SignalP"/>
    </source>
</evidence>
<reference evidence="2 3" key="1">
    <citation type="submission" date="2019-02" db="EMBL/GenBank/DDBJ databases">
        <title>Sequencing the genomes of 1000 actinobacteria strains.</title>
        <authorList>
            <person name="Klenk H.-P."/>
        </authorList>
    </citation>
    <scope>NUCLEOTIDE SEQUENCE [LARGE SCALE GENOMIC DNA]</scope>
    <source>
        <strain evidence="2 3">DSM 18319</strain>
    </source>
</reference>
<dbReference type="Proteomes" id="UP000291483">
    <property type="component" value="Unassembled WGS sequence"/>
</dbReference>
<accession>A0A4Q8AKB6</accession>
<dbReference type="EMBL" id="SHLC01000001">
    <property type="protein sequence ID" value="RZU64353.1"/>
    <property type="molecule type" value="Genomic_DNA"/>
</dbReference>
<evidence type="ECO:0000313" key="2">
    <source>
        <dbReference type="EMBL" id="RZU64353.1"/>
    </source>
</evidence>
<dbReference type="OrthoDB" id="9764271at2"/>
<evidence type="ECO:0008006" key="4">
    <source>
        <dbReference type="Google" id="ProtNLM"/>
    </source>
</evidence>
<gene>
    <name evidence="2" type="ORF">EV379_0648</name>
</gene>
<organism evidence="2 3">
    <name type="scientific">Microterricola gilva</name>
    <dbReference type="NCBI Taxonomy" id="393267"/>
    <lineage>
        <taxon>Bacteria</taxon>
        <taxon>Bacillati</taxon>
        <taxon>Actinomycetota</taxon>
        <taxon>Actinomycetes</taxon>
        <taxon>Micrococcales</taxon>
        <taxon>Microbacteriaceae</taxon>
        <taxon>Microterricola</taxon>
    </lineage>
</organism>
<feature type="chain" id="PRO_5039385525" description="LGFP repeat-containing protein" evidence="1">
    <location>
        <begin position="26"/>
        <end position="656"/>
    </location>
</feature>
<feature type="signal peptide" evidence="1">
    <location>
        <begin position="1"/>
        <end position="25"/>
    </location>
</feature>
<sequence length="656" mass="69158">MRTFVGMLAALALAVGVLVPVTISADLQPAAAASAAEFDPGYIISDENFYAGSAMTEGEIQSFLNAKSNGCASGYTCLKDYRVNTYTRSADAMCSSYSGAGNESAARVIAKVATACGINPRVLLVTLEKEQGLVSTRIASTSKYDRAMGYACPDTADCDTAFFGFYNQVYKSAWQFKRYANPPGTNKTYTWYPVGATTNVAYHPNAACGSSPVRIRNAATAALYYYTPYQPNASALANLYGTGDACGAYGNRNFWRMYTDWFGSTVAPRYGSLDSATGVYKGIQIGGWSIDPATTASSYIWVNIDGQGGPYVANKPLGWFNTLFPGYGANHGFSETIPASVGDHEVCVYGTLGVLACKWVTVPYGNGSVDTATGTWGGVALTGWAVDHATTAPAYIWVNVDGVGGAHLAAGELPWINSYFPGAGSNHGFSVTVPAAPGPREVCVYGVYGTRSQLISCSNVVVPRGTGALDSVVPVTGGVVASGWSADYTSPASSFIWVNVDGVGGPFRTNTAKTWLPNLLPGIGVNNGFDVKVPAKKGAHQVCVYGAVSLLRCETVTVAKAADGHVDSIEAVAGGVRLRGWSVDLTTSAPSWLWVNFNGTGGPYKADAPLSWFDRYYPGSGPNHGFDITIPKPPGNYEVCVHGTEELLRCERVTVS</sequence>
<name>A0A4Q8AKB6_9MICO</name>
<keyword evidence="3" id="KW-1185">Reference proteome</keyword>
<proteinExistence type="predicted"/>
<dbReference type="RefSeq" id="WP_130504867.1">
    <property type="nucleotide sequence ID" value="NZ_SHLC01000001.1"/>
</dbReference>
<evidence type="ECO:0000313" key="3">
    <source>
        <dbReference type="Proteomes" id="UP000291483"/>
    </source>
</evidence>